<geneLocation type="plasmid" evidence="3 4">
    <name>pMNOD02</name>
</geneLocation>
<keyword evidence="3" id="KW-0614">Plasmid</keyword>
<keyword evidence="2" id="KW-0732">Signal</keyword>
<reference evidence="4" key="1">
    <citation type="submission" date="2009-01" db="EMBL/GenBank/DDBJ databases">
        <title>Complete sequence of plasmid 2 of Methylobacterium nodulans ORS 2060.</title>
        <authorList>
            <consortium name="US DOE Joint Genome Institute"/>
            <person name="Lucas S."/>
            <person name="Copeland A."/>
            <person name="Lapidus A."/>
            <person name="Glavina del Rio T."/>
            <person name="Dalin E."/>
            <person name="Tice H."/>
            <person name="Bruce D."/>
            <person name="Goodwin L."/>
            <person name="Pitluck S."/>
            <person name="Sims D."/>
            <person name="Brettin T."/>
            <person name="Detter J.C."/>
            <person name="Han C."/>
            <person name="Larimer F."/>
            <person name="Land M."/>
            <person name="Hauser L."/>
            <person name="Kyrpides N."/>
            <person name="Ivanova N."/>
            <person name="Marx C.J."/>
            <person name="Richardson P."/>
        </authorList>
    </citation>
    <scope>NUCLEOTIDE SEQUENCE [LARGE SCALE GENOMIC DNA]</scope>
    <source>
        <strain evidence="4">LMG 21967 / CNCM I-2342 / ORS 2060</strain>
        <plasmid evidence="4">Plasmid pMNOD02</plasmid>
    </source>
</reference>
<dbReference type="KEGG" id="mno:Mnod_7876"/>
<accession>B8IXR8</accession>
<dbReference type="PROSITE" id="PS51257">
    <property type="entry name" value="PROKAR_LIPOPROTEIN"/>
    <property type="match status" value="1"/>
</dbReference>
<dbReference type="HOGENOM" id="CLU_2700531_0_0_5"/>
<gene>
    <name evidence="3" type="ordered locus">Mnod_7876</name>
</gene>
<sequence length="73" mass="7973">MKFIFLMATAVVLSSCAEFPAIQVGADPADPRAPVRLSRYTPVTAGTADYRPVEPKSWIQQNERVAPRNGSKP</sequence>
<keyword evidence="4" id="KW-1185">Reference proteome</keyword>
<evidence type="ECO:0008006" key="5">
    <source>
        <dbReference type="Google" id="ProtNLM"/>
    </source>
</evidence>
<evidence type="ECO:0000256" key="2">
    <source>
        <dbReference type="SAM" id="SignalP"/>
    </source>
</evidence>
<feature type="region of interest" description="Disordered" evidence="1">
    <location>
        <begin position="47"/>
        <end position="73"/>
    </location>
</feature>
<evidence type="ECO:0000313" key="3">
    <source>
        <dbReference type="EMBL" id="ACL62900.1"/>
    </source>
</evidence>
<organism evidence="3 4">
    <name type="scientific">Methylobacterium nodulans (strain LMG 21967 / CNCM I-2342 / ORS 2060)</name>
    <dbReference type="NCBI Taxonomy" id="460265"/>
    <lineage>
        <taxon>Bacteria</taxon>
        <taxon>Pseudomonadati</taxon>
        <taxon>Pseudomonadota</taxon>
        <taxon>Alphaproteobacteria</taxon>
        <taxon>Hyphomicrobiales</taxon>
        <taxon>Methylobacteriaceae</taxon>
        <taxon>Methylobacterium</taxon>
    </lineage>
</organism>
<dbReference type="AlphaFoldDB" id="B8IXR8"/>
<dbReference type="Proteomes" id="UP000008207">
    <property type="component" value="Plasmid pMNOD02"/>
</dbReference>
<dbReference type="EMBL" id="CP001351">
    <property type="protein sequence ID" value="ACL62900.1"/>
    <property type="molecule type" value="Genomic_DNA"/>
</dbReference>
<name>B8IXR8_METNO</name>
<evidence type="ECO:0000313" key="4">
    <source>
        <dbReference type="Proteomes" id="UP000008207"/>
    </source>
</evidence>
<feature type="chain" id="PRO_5002874885" description="Lipoprotein" evidence="2">
    <location>
        <begin position="18"/>
        <end position="73"/>
    </location>
</feature>
<feature type="signal peptide" evidence="2">
    <location>
        <begin position="1"/>
        <end position="17"/>
    </location>
</feature>
<evidence type="ECO:0000256" key="1">
    <source>
        <dbReference type="SAM" id="MobiDB-lite"/>
    </source>
</evidence>
<proteinExistence type="predicted"/>
<protein>
    <recommendedName>
        <fullName evidence="5">Lipoprotein</fullName>
    </recommendedName>
</protein>